<protein>
    <submittedName>
        <fullName evidence="5">Cell division ATPase MinD</fullName>
    </submittedName>
</protein>
<dbReference type="GO" id="GO:0051782">
    <property type="term" value="P:negative regulation of cell division"/>
    <property type="evidence" value="ECO:0007669"/>
    <property type="project" value="TreeGrafter"/>
</dbReference>
<reference evidence="5" key="1">
    <citation type="submission" date="2009-08" db="EMBL/GenBank/DDBJ databases">
        <title>Complete sequence of chromosome of Methanocaldococcus fervens AG86.</title>
        <authorList>
            <consortium name="US DOE Joint Genome Institute"/>
            <person name="Lucas S."/>
            <person name="Copeland A."/>
            <person name="Lapidus A."/>
            <person name="Glavina del Rio T."/>
            <person name="Tice H."/>
            <person name="Bruce D."/>
            <person name="Goodwin L."/>
            <person name="Pitluck S."/>
            <person name="Chertkov O."/>
            <person name="Detter J.C."/>
            <person name="Han C."/>
            <person name="Tapia R."/>
            <person name="Larimer F."/>
            <person name="Land M."/>
            <person name="Hauser L."/>
            <person name="Kyrpides N."/>
            <person name="Ovchinnikova G."/>
            <person name="Lupa-Sieprawska M."/>
            <person name="Whitman W.B."/>
        </authorList>
    </citation>
    <scope>NUCLEOTIDE SEQUENCE [LARGE SCALE GENOMIC DNA]</scope>
    <source>
        <strain evidence="5">AG86</strain>
    </source>
</reference>
<dbReference type="CDD" id="cd02036">
    <property type="entry name" value="MinD"/>
    <property type="match status" value="1"/>
</dbReference>
<dbReference type="GO" id="GO:0016887">
    <property type="term" value="F:ATP hydrolysis activity"/>
    <property type="evidence" value="ECO:0007669"/>
    <property type="project" value="TreeGrafter"/>
</dbReference>
<dbReference type="PIRSF" id="PIRSF003092">
    <property type="entry name" value="MinD"/>
    <property type="match status" value="1"/>
</dbReference>
<dbReference type="InterPro" id="IPR010224">
    <property type="entry name" value="MinD_archaea"/>
</dbReference>
<evidence type="ECO:0000256" key="3">
    <source>
        <dbReference type="PIRSR" id="PIRSR003092-1"/>
    </source>
</evidence>
<dbReference type="STRING" id="573064.Mefer_0793"/>
<dbReference type="PANTHER" id="PTHR43384:SF10">
    <property type="entry name" value="ATPASE INVOLVED IN CHROMOSOME PARTITIONING, PARA_MIND FAMILY"/>
    <property type="match status" value="1"/>
</dbReference>
<dbReference type="Proteomes" id="UP000001495">
    <property type="component" value="Chromosome"/>
</dbReference>
<dbReference type="PANTHER" id="PTHR43384">
    <property type="entry name" value="SEPTUM SITE-DETERMINING PROTEIN MIND HOMOLOG, CHLOROPLASTIC-RELATED"/>
    <property type="match status" value="1"/>
</dbReference>
<evidence type="ECO:0000313" key="5">
    <source>
        <dbReference type="EMBL" id="ACV24611.1"/>
    </source>
</evidence>
<dbReference type="Pfam" id="PF01656">
    <property type="entry name" value="CbiA"/>
    <property type="match status" value="1"/>
</dbReference>
<dbReference type="eggNOG" id="arCOG00589">
    <property type="taxonomic scope" value="Archaea"/>
</dbReference>
<dbReference type="InterPro" id="IPR025501">
    <property type="entry name" value="MinD_FleN"/>
</dbReference>
<evidence type="ECO:0000259" key="4">
    <source>
        <dbReference type="Pfam" id="PF01656"/>
    </source>
</evidence>
<feature type="binding site" evidence="3">
    <location>
        <begin position="22"/>
        <end position="29"/>
    </location>
    <ligand>
        <name>ATP</name>
        <dbReference type="ChEBI" id="CHEBI:30616"/>
    </ligand>
</feature>
<dbReference type="HOGENOM" id="CLU_037612_0_3_2"/>
<dbReference type="GO" id="GO:0051301">
    <property type="term" value="P:cell division"/>
    <property type="evidence" value="ECO:0007669"/>
    <property type="project" value="UniProtKB-KW"/>
</dbReference>
<dbReference type="InterPro" id="IPR050625">
    <property type="entry name" value="ParA/MinD_ATPase"/>
</dbReference>
<dbReference type="GO" id="GO:0005829">
    <property type="term" value="C:cytosol"/>
    <property type="evidence" value="ECO:0007669"/>
    <property type="project" value="TreeGrafter"/>
</dbReference>
<evidence type="ECO:0000256" key="1">
    <source>
        <dbReference type="ARBA" id="ARBA00022741"/>
    </source>
</evidence>
<dbReference type="EMBL" id="CP001696">
    <property type="protein sequence ID" value="ACV24611.1"/>
    <property type="molecule type" value="Genomic_DNA"/>
</dbReference>
<dbReference type="Gene3D" id="3.40.50.300">
    <property type="entry name" value="P-loop containing nucleotide triphosphate hydrolases"/>
    <property type="match status" value="1"/>
</dbReference>
<dbReference type="FunFam" id="3.40.50.300:FF:000285">
    <property type="entry name" value="Sporulation initiation inhibitor Soj"/>
    <property type="match status" value="1"/>
</dbReference>
<keyword evidence="2 3" id="KW-0067">ATP-binding</keyword>
<sequence>MIIGNTLKVTLMAITIAIASGKGGTGKTTIAANLAVALAKFGKKVAVLDADIAMANLELIMGLEGKPITLNDVLAGKADIRDAIYEGPEGVLVIPAGISLEKFRRAKPEKLEEVLKAIHDLVEILIIDCPAGIGKETLIAISSADGLIVVVNPEISSISDALKIIAITKRLGTEILGAIVNRVSNESTELGVKAIETILEVPVIGVVPEDPHVRKAAAFGTPLVIMYPDSPAAQAIMEIAAKLIGVKYEAKVKKKKESFISRFIKGLFRGR</sequence>
<evidence type="ECO:0000256" key="2">
    <source>
        <dbReference type="ARBA" id="ARBA00022840"/>
    </source>
</evidence>
<keyword evidence="5" id="KW-0132">Cell division</keyword>
<dbReference type="GO" id="GO:0005524">
    <property type="term" value="F:ATP binding"/>
    <property type="evidence" value="ECO:0007669"/>
    <property type="project" value="UniProtKB-KW"/>
</dbReference>
<dbReference type="GO" id="GO:0009898">
    <property type="term" value="C:cytoplasmic side of plasma membrane"/>
    <property type="evidence" value="ECO:0007669"/>
    <property type="project" value="TreeGrafter"/>
</dbReference>
<gene>
    <name evidence="5" type="ordered locus">Mefer_0793</name>
</gene>
<dbReference type="AlphaFoldDB" id="C7P7S9"/>
<feature type="domain" description="CobQ/CobB/MinD/ParA nucleotide binding" evidence="4">
    <location>
        <begin position="16"/>
        <end position="222"/>
    </location>
</feature>
<keyword evidence="5" id="KW-0131">Cell cycle</keyword>
<keyword evidence="1 3" id="KW-0547">Nucleotide-binding</keyword>
<dbReference type="KEGG" id="mfe:Mefer_0793"/>
<keyword evidence="6" id="KW-1185">Reference proteome</keyword>
<name>C7P7S9_METFA</name>
<dbReference type="SUPFAM" id="SSF52540">
    <property type="entry name" value="P-loop containing nucleoside triphosphate hydrolases"/>
    <property type="match status" value="1"/>
</dbReference>
<evidence type="ECO:0000313" key="6">
    <source>
        <dbReference type="Proteomes" id="UP000001495"/>
    </source>
</evidence>
<dbReference type="NCBIfam" id="TIGR01969">
    <property type="entry name" value="minD_arch"/>
    <property type="match status" value="1"/>
</dbReference>
<dbReference type="InterPro" id="IPR027417">
    <property type="entry name" value="P-loop_NTPase"/>
</dbReference>
<accession>C7P7S9</accession>
<proteinExistence type="predicted"/>
<dbReference type="InterPro" id="IPR002586">
    <property type="entry name" value="CobQ/CobB/MinD/ParA_Nub-bd_dom"/>
</dbReference>
<organism evidence="5 6">
    <name type="scientific">Methanocaldococcus fervens (strain DSM 4213 / JCM 15782 / AG86)</name>
    <name type="common">Methanococcus fervens</name>
    <dbReference type="NCBI Taxonomy" id="573064"/>
    <lineage>
        <taxon>Archaea</taxon>
        <taxon>Methanobacteriati</taxon>
        <taxon>Methanobacteriota</taxon>
        <taxon>Methanomada group</taxon>
        <taxon>Methanococci</taxon>
        <taxon>Methanococcales</taxon>
        <taxon>Methanocaldococcaceae</taxon>
        <taxon>Methanocaldococcus</taxon>
    </lineage>
</organism>